<evidence type="ECO:0000256" key="1">
    <source>
        <dbReference type="SAM" id="Phobius"/>
    </source>
</evidence>
<keyword evidence="1" id="KW-0472">Membrane</keyword>
<organism evidence="2 3">
    <name type="scientific">Penicillium roqueforti (strain FM164)</name>
    <dbReference type="NCBI Taxonomy" id="1365484"/>
    <lineage>
        <taxon>Eukaryota</taxon>
        <taxon>Fungi</taxon>
        <taxon>Dikarya</taxon>
        <taxon>Ascomycota</taxon>
        <taxon>Pezizomycotina</taxon>
        <taxon>Eurotiomycetes</taxon>
        <taxon>Eurotiomycetidae</taxon>
        <taxon>Eurotiales</taxon>
        <taxon>Aspergillaceae</taxon>
        <taxon>Penicillium</taxon>
    </lineage>
</organism>
<reference evidence="2" key="1">
    <citation type="journal article" date="2014" name="Nat. Commun.">
        <title>Multiple recent horizontal transfers of a large genomic region in cheese making fungi.</title>
        <authorList>
            <person name="Cheeseman K."/>
            <person name="Ropars J."/>
            <person name="Renault P."/>
            <person name="Dupont J."/>
            <person name="Gouzy J."/>
            <person name="Branca A."/>
            <person name="Abraham A.L."/>
            <person name="Ceppi M."/>
            <person name="Conseiller E."/>
            <person name="Debuchy R."/>
            <person name="Malagnac F."/>
            <person name="Goarin A."/>
            <person name="Silar P."/>
            <person name="Lacoste S."/>
            <person name="Sallet E."/>
            <person name="Bensimon A."/>
            <person name="Giraud T."/>
            <person name="Brygoo Y."/>
        </authorList>
    </citation>
    <scope>NUCLEOTIDE SEQUENCE [LARGE SCALE GENOMIC DNA]</scope>
    <source>
        <strain evidence="2">FM164</strain>
    </source>
</reference>
<dbReference type="Proteomes" id="UP000030686">
    <property type="component" value="Unassembled WGS sequence"/>
</dbReference>
<keyword evidence="3" id="KW-1185">Reference proteome</keyword>
<proteinExistence type="predicted"/>
<sequence length="110" mass="12536">MVLAWASSCLSFLWGEKWRKSATLLLCPRFYFRARDSTFVSATLLLCLRLYFCVCGCTFVSATLLASFLIATAENDPSCELESLSYNRWLSLSNYFGYSTVLIKRRDAGR</sequence>
<protein>
    <submittedName>
        <fullName evidence="2">Uncharacterized protein</fullName>
    </submittedName>
</protein>
<evidence type="ECO:0000313" key="2">
    <source>
        <dbReference type="EMBL" id="CDM36268.1"/>
    </source>
</evidence>
<accession>W6QHK7</accession>
<dbReference type="OrthoDB" id="4062651at2759"/>
<feature type="transmembrane region" description="Helical" evidence="1">
    <location>
        <begin position="39"/>
        <end position="71"/>
    </location>
</feature>
<gene>
    <name evidence="2" type="ORF">PROQFM164_S05g000101</name>
</gene>
<keyword evidence="1" id="KW-0812">Transmembrane</keyword>
<dbReference type="EMBL" id="HG792019">
    <property type="protein sequence ID" value="CDM36268.1"/>
    <property type="molecule type" value="Genomic_DNA"/>
</dbReference>
<keyword evidence="1" id="KW-1133">Transmembrane helix</keyword>
<dbReference type="AlphaFoldDB" id="W6QHK7"/>
<evidence type="ECO:0000313" key="3">
    <source>
        <dbReference type="Proteomes" id="UP000030686"/>
    </source>
</evidence>
<name>W6QHK7_PENRF</name>